<protein>
    <submittedName>
        <fullName evidence="1">Uncharacterized protein</fullName>
    </submittedName>
</protein>
<name>A0A1Y1ITB7_KLENI</name>
<evidence type="ECO:0000313" key="1">
    <source>
        <dbReference type="EMBL" id="GAQ91428.1"/>
    </source>
</evidence>
<evidence type="ECO:0000313" key="2">
    <source>
        <dbReference type="Proteomes" id="UP000054558"/>
    </source>
</evidence>
<dbReference type="Proteomes" id="UP000054558">
    <property type="component" value="Unassembled WGS sequence"/>
</dbReference>
<organism evidence="1 2">
    <name type="scientific">Klebsormidium nitens</name>
    <name type="common">Green alga</name>
    <name type="synonym">Ulothrix nitens</name>
    <dbReference type="NCBI Taxonomy" id="105231"/>
    <lineage>
        <taxon>Eukaryota</taxon>
        <taxon>Viridiplantae</taxon>
        <taxon>Streptophyta</taxon>
        <taxon>Klebsormidiophyceae</taxon>
        <taxon>Klebsormidiales</taxon>
        <taxon>Klebsormidiaceae</taxon>
        <taxon>Klebsormidium</taxon>
    </lineage>
</organism>
<sequence>MGMCTLVEAIGLWQLQASGASAILTGQKETAPGGQSCRLLKGSDVFHEHAPLAGNEEQMAQDGTPEWRIKPEQEEGVLCYLKTADHVDKTSKWIDRLMRWNHVALKPLRKVVCGGLVVLPGPVALDLRGAVPTAYAMPDSTKKARLAFLQSIAARNGELGDGHARSELAFIYEFKHPSPPFQVQDFVDRAAVERGMQPFRELLRQLKISLDDERFLLKWLVLAVRRKEVPALMVQSPILSRLLLYTFISPAAVCNLKMHEALPAHSPSALSYVAIKCSDVGATLHTTSPLCNVLEQRQARHELFERNEVGSPAPPILLDCAPGHIPALAAGAGIGTVRVVRSGLDAAGYRKVDDKYQWDPVNRAAVQRSIVFAAIRGAQLLQSDKGLLMEPKSPPLLSELGPHAGKVLKPRLPFKKDTFRQVLLAVLESIEHTDIIAYDSTDSKGVDLRMLCTVVFLLWAPLKWKTFCEEKKRWRDLFDEVAEEAAKRGRADIVRERMFQAGQRGSPLGKRIEALGSCSVYDAVASPDHLAEQSGGQRILRMQIVADELEAIFPEETLERYRTCLEGECSDGDGQRHLRDLCALKHRLARRKAMRESPLALFTSLKEKLEARFVEEFPNEEIPFEETNETADGVEKYVKRLTDDILRLRQRAATQAEG</sequence>
<reference evidence="1 2" key="1">
    <citation type="journal article" date="2014" name="Nat. Commun.">
        <title>Klebsormidium flaccidum genome reveals primary factors for plant terrestrial adaptation.</title>
        <authorList>
            <person name="Hori K."/>
            <person name="Maruyama F."/>
            <person name="Fujisawa T."/>
            <person name="Togashi T."/>
            <person name="Yamamoto N."/>
            <person name="Seo M."/>
            <person name="Sato S."/>
            <person name="Yamada T."/>
            <person name="Mori H."/>
            <person name="Tajima N."/>
            <person name="Moriyama T."/>
            <person name="Ikeuchi M."/>
            <person name="Watanabe M."/>
            <person name="Wada H."/>
            <person name="Kobayashi K."/>
            <person name="Saito M."/>
            <person name="Masuda T."/>
            <person name="Sasaki-Sekimoto Y."/>
            <person name="Mashiguchi K."/>
            <person name="Awai K."/>
            <person name="Shimojima M."/>
            <person name="Masuda S."/>
            <person name="Iwai M."/>
            <person name="Nobusawa T."/>
            <person name="Narise T."/>
            <person name="Kondo S."/>
            <person name="Saito H."/>
            <person name="Sato R."/>
            <person name="Murakawa M."/>
            <person name="Ihara Y."/>
            <person name="Oshima-Yamada Y."/>
            <person name="Ohtaka K."/>
            <person name="Satoh M."/>
            <person name="Sonobe K."/>
            <person name="Ishii M."/>
            <person name="Ohtani R."/>
            <person name="Kanamori-Sato M."/>
            <person name="Honoki R."/>
            <person name="Miyazaki D."/>
            <person name="Mochizuki H."/>
            <person name="Umetsu J."/>
            <person name="Higashi K."/>
            <person name="Shibata D."/>
            <person name="Kamiya Y."/>
            <person name="Sato N."/>
            <person name="Nakamura Y."/>
            <person name="Tabata S."/>
            <person name="Ida S."/>
            <person name="Kurokawa K."/>
            <person name="Ohta H."/>
        </authorList>
    </citation>
    <scope>NUCLEOTIDE SEQUENCE [LARGE SCALE GENOMIC DNA]</scope>
    <source>
        <strain evidence="1 2">NIES-2285</strain>
    </source>
</reference>
<keyword evidence="2" id="KW-1185">Reference proteome</keyword>
<dbReference type="AlphaFoldDB" id="A0A1Y1ITB7"/>
<proteinExistence type="predicted"/>
<gene>
    <name evidence="1" type="ORF">KFL_007830050</name>
</gene>
<accession>A0A1Y1ITB7</accession>
<dbReference type="EMBL" id="DF237732">
    <property type="protein sequence ID" value="GAQ91428.1"/>
    <property type="molecule type" value="Genomic_DNA"/>
</dbReference>